<dbReference type="RefSeq" id="WP_110340668.1">
    <property type="nucleotide sequence ID" value="NZ_MASU01000011.1"/>
</dbReference>
<evidence type="ECO:0000256" key="4">
    <source>
        <dbReference type="ARBA" id="ARBA00022519"/>
    </source>
</evidence>
<evidence type="ECO:0000256" key="1">
    <source>
        <dbReference type="ARBA" id="ARBA00004651"/>
    </source>
</evidence>
<dbReference type="GO" id="GO:0022857">
    <property type="term" value="F:transmembrane transporter activity"/>
    <property type="evidence" value="ECO:0007669"/>
    <property type="project" value="InterPro"/>
</dbReference>
<keyword evidence="2" id="KW-0813">Transport</keyword>
<evidence type="ECO:0000256" key="3">
    <source>
        <dbReference type="ARBA" id="ARBA00022475"/>
    </source>
</evidence>
<keyword evidence="7 10" id="KW-0472">Membrane</keyword>
<evidence type="ECO:0000313" key="12">
    <source>
        <dbReference type="Proteomes" id="UP000247892"/>
    </source>
</evidence>
<keyword evidence="3" id="KW-1003">Cell membrane</keyword>
<keyword evidence="5 10" id="KW-0812">Transmembrane</keyword>
<keyword evidence="4" id="KW-0997">Cell inner membrane</keyword>
<comment type="caution">
    <text evidence="11">The sequence shown here is derived from an EMBL/GenBank/DDBJ whole genome shotgun (WGS) entry which is preliminary data.</text>
</comment>
<feature type="transmembrane region" description="Helical" evidence="10">
    <location>
        <begin position="240"/>
        <end position="258"/>
    </location>
</feature>
<accession>A0A318LFU1</accession>
<dbReference type="GO" id="GO:0005886">
    <property type="term" value="C:plasma membrane"/>
    <property type="evidence" value="ECO:0007669"/>
    <property type="project" value="UniProtKB-SubCell"/>
</dbReference>
<dbReference type="OrthoDB" id="7947581at2"/>
<feature type="transmembrane region" description="Helical" evidence="10">
    <location>
        <begin position="209"/>
        <end position="228"/>
    </location>
</feature>
<evidence type="ECO:0000256" key="6">
    <source>
        <dbReference type="ARBA" id="ARBA00022989"/>
    </source>
</evidence>
<reference evidence="11 12" key="1">
    <citation type="submission" date="2016-07" db="EMBL/GenBank/DDBJ databases">
        <title>Draft genome sequence of Prauserella sp. YIM 121212, isolated from alkaline soil.</title>
        <authorList>
            <person name="Ruckert C."/>
            <person name="Albersmeier A."/>
            <person name="Jiang C.-L."/>
            <person name="Jiang Y."/>
            <person name="Kalinowski J."/>
            <person name="Schneider O."/>
            <person name="Winkler A."/>
            <person name="Zotchev S.B."/>
        </authorList>
    </citation>
    <scope>NUCLEOTIDE SEQUENCE [LARGE SCALE GENOMIC DNA]</scope>
    <source>
        <strain evidence="11 12">YIM 121212</strain>
    </source>
</reference>
<keyword evidence="6 10" id="KW-1133">Transmembrane helix</keyword>
<organism evidence="11 12">
    <name type="scientific">Prauserella flavalba</name>
    <dbReference type="NCBI Taxonomy" id="1477506"/>
    <lineage>
        <taxon>Bacteria</taxon>
        <taxon>Bacillati</taxon>
        <taxon>Actinomycetota</taxon>
        <taxon>Actinomycetes</taxon>
        <taxon>Pseudonocardiales</taxon>
        <taxon>Pseudonocardiaceae</taxon>
        <taxon>Prauserella</taxon>
    </lineage>
</organism>
<dbReference type="InterPro" id="IPR001851">
    <property type="entry name" value="ABC_transp_permease"/>
</dbReference>
<feature type="transmembrane region" description="Helical" evidence="10">
    <location>
        <begin position="90"/>
        <end position="114"/>
    </location>
</feature>
<dbReference type="EMBL" id="MASU01000011">
    <property type="protein sequence ID" value="PXY26264.1"/>
    <property type="molecule type" value="Genomic_DNA"/>
</dbReference>
<evidence type="ECO:0000256" key="8">
    <source>
        <dbReference type="ARBA" id="ARBA00039381"/>
    </source>
</evidence>
<dbReference type="Proteomes" id="UP000247892">
    <property type="component" value="Unassembled WGS sequence"/>
</dbReference>
<name>A0A318LFU1_9PSEU</name>
<dbReference type="PANTHER" id="PTHR32196:SF71">
    <property type="entry name" value="AUTOINDUCER 2 IMPORT SYSTEM PERMEASE PROTEIN LSRD"/>
    <property type="match status" value="1"/>
</dbReference>
<dbReference type="PANTHER" id="PTHR32196">
    <property type="entry name" value="ABC TRANSPORTER PERMEASE PROTEIN YPHD-RELATED-RELATED"/>
    <property type="match status" value="1"/>
</dbReference>
<evidence type="ECO:0000256" key="10">
    <source>
        <dbReference type="SAM" id="Phobius"/>
    </source>
</evidence>
<feature type="transmembrane region" description="Helical" evidence="10">
    <location>
        <begin position="36"/>
        <end position="57"/>
    </location>
</feature>
<evidence type="ECO:0000256" key="2">
    <source>
        <dbReference type="ARBA" id="ARBA00022448"/>
    </source>
</evidence>
<evidence type="ECO:0000256" key="7">
    <source>
        <dbReference type="ARBA" id="ARBA00023136"/>
    </source>
</evidence>
<evidence type="ECO:0000313" key="11">
    <source>
        <dbReference type="EMBL" id="PXY26264.1"/>
    </source>
</evidence>
<evidence type="ECO:0000256" key="9">
    <source>
        <dbReference type="SAM" id="MobiDB-lite"/>
    </source>
</evidence>
<feature type="region of interest" description="Disordered" evidence="9">
    <location>
        <begin position="317"/>
        <end position="351"/>
    </location>
</feature>
<protein>
    <recommendedName>
        <fullName evidence="8">Autoinducer 2 import system permease protein LsrD</fullName>
    </recommendedName>
</protein>
<sequence length="351" mass="36797">MREKLLRWESILLLLCILVFVWGSASTPGFAETDNISFLLLDYTEVALLALALLPIILTGEIDLSVASILGFCSALTGVLWDAGMSFETIVPIVLVAGAVLGSLNATLIVKFALPALAVTIGTLGLYRGLAYVVLGDGAVTGFPDVYRPIATDTIPGTFLPYATLVVLVLGVLVAVVVHYTPVGRSLYAIGLGEQTARFSGIRVQRIKFVLYIVSGILCALASLVYTLRYNSARADNANGMELIAVAAVLLGGVSIFGGRGTVVGVASALLLMAGLRNVLFLNDVTNEIQNVINGLLLIVSVLVPVVANLVRRRRTPAAAATPGAPPPQETLPDPVGATAAPHGTPEEDQR</sequence>
<proteinExistence type="predicted"/>
<feature type="transmembrane region" description="Helical" evidence="10">
    <location>
        <begin position="292"/>
        <end position="311"/>
    </location>
</feature>
<feature type="transmembrane region" description="Helical" evidence="10">
    <location>
        <begin position="159"/>
        <end position="180"/>
    </location>
</feature>
<dbReference type="AlphaFoldDB" id="A0A318LFU1"/>
<dbReference type="Pfam" id="PF02653">
    <property type="entry name" value="BPD_transp_2"/>
    <property type="match status" value="1"/>
</dbReference>
<comment type="subcellular location">
    <subcellularLocation>
        <location evidence="1">Cell membrane</location>
        <topology evidence="1">Multi-pass membrane protein</topology>
    </subcellularLocation>
</comment>
<gene>
    <name evidence="11" type="ORF">BA062_24190</name>
</gene>
<keyword evidence="12" id="KW-1185">Reference proteome</keyword>
<dbReference type="CDD" id="cd06579">
    <property type="entry name" value="TM_PBP1_transp_AraH_like"/>
    <property type="match status" value="1"/>
</dbReference>
<evidence type="ECO:0000256" key="5">
    <source>
        <dbReference type="ARBA" id="ARBA00022692"/>
    </source>
</evidence>